<accession>A0A9P6RMZ0</accession>
<evidence type="ECO:0000256" key="9">
    <source>
        <dbReference type="ARBA" id="ARBA00049244"/>
    </source>
</evidence>
<keyword evidence="13" id="KW-1185">Reference proteome</keyword>
<dbReference type="Gene3D" id="3.60.21.50">
    <property type="match status" value="1"/>
</dbReference>
<evidence type="ECO:0000313" key="12">
    <source>
        <dbReference type="EMBL" id="KAG0322224.1"/>
    </source>
</evidence>
<dbReference type="Pfam" id="PF18018">
    <property type="entry name" value="DNA_pol_D_N"/>
    <property type="match status" value="1"/>
</dbReference>
<feature type="domain" description="DNA polymerase alpha/delta/epsilon subunit B" evidence="10">
    <location>
        <begin position="190"/>
        <end position="404"/>
    </location>
</feature>
<sequence>METETASMDRRQATFDNLGSLQEDFHVRARDYKLQYAHLYFMRLMLMRPNVLRHAQLKWGSLESRPKHVEKVLDVQQGEISYLVGTVYMEMKMKPNILNDITKDHWITAQPDRPKYTDDDDSVYLEDESGRVKLTGTKISKELFVTGVIMGVLGSEDVGGDFKVVDYCYTLPPEQEPLHHMETDEADKYVALVSGLGIGSNDFKPLELDLLTEYLTGELGGNKEQTDCANIVRVIFAGNSLITPDVIEDDTKAKKYGYDRSKFVTEPTAIFDGFLRDVCSSVPVDIMPGDCDPSSVTMPQQPIHQALLPSAREYSTFQSVTNPYWSSIDNVTLLGTSGQTIDDIFRYVKTDDRLEMAISSLRWGHMAPTAPDTLWCYPFKDKDPFIMSRLPHIYFIGNQDKFATELVIGEDERRTRVVMLPPFSTSGTIALVNLRTLECNSVTFSTASDEQK</sequence>
<keyword evidence="4" id="KW-0808">Transferase</keyword>
<evidence type="ECO:0000256" key="2">
    <source>
        <dbReference type="ARBA" id="ARBA00006035"/>
    </source>
</evidence>
<keyword evidence="6" id="KW-0235">DNA replication</keyword>
<dbReference type="FunFam" id="3.60.21.50:FF:000002">
    <property type="entry name" value="DNA polymerase delta small subunit"/>
    <property type="match status" value="1"/>
</dbReference>
<evidence type="ECO:0000256" key="3">
    <source>
        <dbReference type="ARBA" id="ARBA00012417"/>
    </source>
</evidence>
<evidence type="ECO:0000313" key="13">
    <source>
        <dbReference type="Proteomes" id="UP000738325"/>
    </source>
</evidence>
<protein>
    <recommendedName>
        <fullName evidence="3">DNA-directed DNA polymerase</fullName>
        <ecNumber evidence="3">2.7.7.7</ecNumber>
    </recommendedName>
</protein>
<name>A0A9P6RMZ0_9FUNG</name>
<dbReference type="Proteomes" id="UP000738325">
    <property type="component" value="Unassembled WGS sequence"/>
</dbReference>
<evidence type="ECO:0000259" key="10">
    <source>
        <dbReference type="Pfam" id="PF04042"/>
    </source>
</evidence>
<dbReference type="EC" id="2.7.7.7" evidence="3"/>
<dbReference type="FunFam" id="2.40.50.430:FF:000002">
    <property type="entry name" value="DNA polymerase delta subunit"/>
    <property type="match status" value="1"/>
</dbReference>
<keyword evidence="5" id="KW-0548">Nucleotidyltransferase</keyword>
<comment type="similarity">
    <text evidence="2">Belongs to the DNA polymerase delta/II small subunit family.</text>
</comment>
<evidence type="ECO:0000256" key="1">
    <source>
        <dbReference type="ARBA" id="ARBA00004123"/>
    </source>
</evidence>
<dbReference type="InterPro" id="IPR040663">
    <property type="entry name" value="DNA_pol_D_N"/>
</dbReference>
<dbReference type="OrthoDB" id="3763at2759"/>
<comment type="caution">
    <text evidence="12">The sequence shown here is derived from an EMBL/GenBank/DDBJ whole genome shotgun (WGS) entry which is preliminary data.</text>
</comment>
<dbReference type="InterPro" id="IPR041863">
    <property type="entry name" value="PolD2_C"/>
</dbReference>
<dbReference type="Pfam" id="PF04042">
    <property type="entry name" value="DNA_pol_E_B"/>
    <property type="match status" value="1"/>
</dbReference>
<dbReference type="CDD" id="cd07387">
    <property type="entry name" value="MPP_PolD2_C"/>
    <property type="match status" value="1"/>
</dbReference>
<organism evidence="12 13">
    <name type="scientific">Dissophora globulifera</name>
    <dbReference type="NCBI Taxonomy" id="979702"/>
    <lineage>
        <taxon>Eukaryota</taxon>
        <taxon>Fungi</taxon>
        <taxon>Fungi incertae sedis</taxon>
        <taxon>Mucoromycota</taxon>
        <taxon>Mortierellomycotina</taxon>
        <taxon>Mortierellomycetes</taxon>
        <taxon>Mortierellales</taxon>
        <taxon>Mortierellaceae</taxon>
        <taxon>Dissophora</taxon>
    </lineage>
</organism>
<dbReference type="GO" id="GO:0003887">
    <property type="term" value="F:DNA-directed DNA polymerase activity"/>
    <property type="evidence" value="ECO:0007669"/>
    <property type="project" value="UniProtKB-KW"/>
</dbReference>
<evidence type="ECO:0000256" key="7">
    <source>
        <dbReference type="ARBA" id="ARBA00022932"/>
    </source>
</evidence>
<dbReference type="AlphaFoldDB" id="A0A9P6RMZ0"/>
<dbReference type="PANTHER" id="PTHR10416">
    <property type="entry name" value="DNA POLYMERASE DELTA SUBUNIT 2"/>
    <property type="match status" value="1"/>
</dbReference>
<dbReference type="GO" id="GO:0043625">
    <property type="term" value="C:delta DNA polymerase complex"/>
    <property type="evidence" value="ECO:0007669"/>
    <property type="project" value="TreeGrafter"/>
</dbReference>
<keyword evidence="7" id="KW-0239">DNA-directed DNA polymerase</keyword>
<evidence type="ECO:0000256" key="4">
    <source>
        <dbReference type="ARBA" id="ARBA00022679"/>
    </source>
</evidence>
<dbReference type="InterPro" id="IPR007185">
    <property type="entry name" value="DNA_pol_a/d/e_bsu"/>
</dbReference>
<dbReference type="GO" id="GO:0006281">
    <property type="term" value="P:DNA repair"/>
    <property type="evidence" value="ECO:0007669"/>
    <property type="project" value="UniProtKB-ARBA"/>
</dbReference>
<dbReference type="PANTHER" id="PTHR10416:SF0">
    <property type="entry name" value="DNA POLYMERASE DELTA SUBUNIT 2"/>
    <property type="match status" value="1"/>
</dbReference>
<dbReference type="GO" id="GO:1902969">
    <property type="term" value="P:mitotic DNA replication"/>
    <property type="evidence" value="ECO:0007669"/>
    <property type="project" value="UniProtKB-ARBA"/>
</dbReference>
<comment type="subcellular location">
    <subcellularLocation>
        <location evidence="1">Nucleus</location>
    </subcellularLocation>
</comment>
<comment type="catalytic activity">
    <reaction evidence="9">
        <text>DNA(n) + a 2'-deoxyribonucleoside 5'-triphosphate = DNA(n+1) + diphosphate</text>
        <dbReference type="Rhea" id="RHEA:22508"/>
        <dbReference type="Rhea" id="RHEA-COMP:17339"/>
        <dbReference type="Rhea" id="RHEA-COMP:17340"/>
        <dbReference type="ChEBI" id="CHEBI:33019"/>
        <dbReference type="ChEBI" id="CHEBI:61560"/>
        <dbReference type="ChEBI" id="CHEBI:173112"/>
        <dbReference type="EC" id="2.7.7.7"/>
    </reaction>
</comment>
<keyword evidence="8" id="KW-0539">Nucleus</keyword>
<feature type="domain" description="DNA polymerase delta subunit OB-fold" evidence="11">
    <location>
        <begin position="35"/>
        <end position="167"/>
    </location>
</feature>
<dbReference type="InterPro" id="IPR024826">
    <property type="entry name" value="DNA_pol_delta/II_ssu"/>
</dbReference>
<dbReference type="Gene3D" id="2.40.50.430">
    <property type="match status" value="1"/>
</dbReference>
<reference evidence="12" key="1">
    <citation type="journal article" date="2020" name="Fungal Divers.">
        <title>Resolving the Mortierellaceae phylogeny through synthesis of multi-gene phylogenetics and phylogenomics.</title>
        <authorList>
            <person name="Vandepol N."/>
            <person name="Liber J."/>
            <person name="Desiro A."/>
            <person name="Na H."/>
            <person name="Kennedy M."/>
            <person name="Barry K."/>
            <person name="Grigoriev I.V."/>
            <person name="Miller A.N."/>
            <person name="O'Donnell K."/>
            <person name="Stajich J.E."/>
            <person name="Bonito G."/>
        </authorList>
    </citation>
    <scope>NUCLEOTIDE SEQUENCE</scope>
    <source>
        <strain evidence="12">REB-010B</strain>
    </source>
</reference>
<evidence type="ECO:0000256" key="5">
    <source>
        <dbReference type="ARBA" id="ARBA00022695"/>
    </source>
</evidence>
<dbReference type="GO" id="GO:0003677">
    <property type="term" value="F:DNA binding"/>
    <property type="evidence" value="ECO:0007669"/>
    <property type="project" value="InterPro"/>
</dbReference>
<evidence type="ECO:0000256" key="8">
    <source>
        <dbReference type="ARBA" id="ARBA00023242"/>
    </source>
</evidence>
<proteinExistence type="inferred from homology"/>
<evidence type="ECO:0000256" key="6">
    <source>
        <dbReference type="ARBA" id="ARBA00022705"/>
    </source>
</evidence>
<gene>
    <name evidence="12" type="ORF">BGZ99_003423</name>
</gene>
<evidence type="ECO:0000259" key="11">
    <source>
        <dbReference type="Pfam" id="PF18018"/>
    </source>
</evidence>
<dbReference type="EMBL" id="JAAAIP010000217">
    <property type="protein sequence ID" value="KAG0322224.1"/>
    <property type="molecule type" value="Genomic_DNA"/>
</dbReference>
<dbReference type="GO" id="GO:0006273">
    <property type="term" value="P:lagging strand elongation"/>
    <property type="evidence" value="ECO:0007669"/>
    <property type="project" value="UniProtKB-ARBA"/>
</dbReference>